<dbReference type="Gene3D" id="2.50.20.10">
    <property type="entry name" value="Lipoprotein localisation LolA/LolB/LppX"/>
    <property type="match status" value="1"/>
</dbReference>
<dbReference type="PANTHER" id="PTHR35869:SF1">
    <property type="entry name" value="OUTER-MEMBRANE LIPOPROTEIN CARRIER PROTEIN"/>
    <property type="match status" value="1"/>
</dbReference>
<reference evidence="3" key="1">
    <citation type="journal article" date="2013" name="ISME J.">
        <title>A small predatory core genome in the divergent marine Bacteriovorax marinus SJ and the terrestrial Bdellovibrio bacteriovorus.</title>
        <authorList>
            <person name="Crossman L.C."/>
            <person name="Chen H."/>
            <person name="Cerdeno-Tarraga A.M."/>
            <person name="Brooks K."/>
            <person name="Quail M.A."/>
            <person name="Pineiro S.A."/>
            <person name="Hobley L."/>
            <person name="Sockett R.E."/>
            <person name="Bentley S.D."/>
            <person name="Parkhill J."/>
            <person name="Williams H.N."/>
            <person name="Stine O.C."/>
        </authorList>
    </citation>
    <scope>NUCLEOTIDE SEQUENCE [LARGE SCALE GENOMIC DNA]</scope>
    <source>
        <strain evidence="3">ATCC BAA-682 / DSM 15412 / SJ</strain>
    </source>
</reference>
<evidence type="ECO:0000313" key="3">
    <source>
        <dbReference type="Proteomes" id="UP000008963"/>
    </source>
</evidence>
<accession>E1X021</accession>
<evidence type="ECO:0000256" key="1">
    <source>
        <dbReference type="ARBA" id="ARBA00022729"/>
    </source>
</evidence>
<dbReference type="EMBL" id="FQ312005">
    <property type="protein sequence ID" value="CBW27957.1"/>
    <property type="molecule type" value="Genomic_DNA"/>
</dbReference>
<dbReference type="HOGENOM" id="CLU_1308691_0_0_7"/>
<evidence type="ECO:0000313" key="2">
    <source>
        <dbReference type="EMBL" id="CBW27957.1"/>
    </source>
</evidence>
<keyword evidence="3" id="KW-1185">Reference proteome</keyword>
<dbReference type="PATRIC" id="fig|862908.3.peg.3063"/>
<dbReference type="KEGG" id="bmx:BMS_3206"/>
<dbReference type="CDD" id="cd16325">
    <property type="entry name" value="LolA"/>
    <property type="match status" value="1"/>
</dbReference>
<dbReference type="InterPro" id="IPR004564">
    <property type="entry name" value="OM_lipoprot_carrier_LolA-like"/>
</dbReference>
<keyword evidence="1" id="KW-0732">Signal</keyword>
<dbReference type="AlphaFoldDB" id="E1X021"/>
<gene>
    <name evidence="2" type="ordered locus">BMS_3206</name>
</gene>
<proteinExistence type="predicted"/>
<dbReference type="InterPro" id="IPR029046">
    <property type="entry name" value="LolA/LolB/LppX"/>
</dbReference>
<dbReference type="PANTHER" id="PTHR35869">
    <property type="entry name" value="OUTER-MEMBRANE LIPOPROTEIN CARRIER PROTEIN"/>
    <property type="match status" value="1"/>
</dbReference>
<dbReference type="Pfam" id="PF03548">
    <property type="entry name" value="LolA"/>
    <property type="match status" value="1"/>
</dbReference>
<dbReference type="Proteomes" id="UP000008963">
    <property type="component" value="Chromosome"/>
</dbReference>
<sequence length="210" mass="23912">MKSLGGFTIMTKFLLISLLFINQTFATGFIPNSFSASFEQVYKSALTGKEKRSKGTMDYMYPGNIKLETSSPESLTYVSNDSKTWYYTPAFIESEPGQVTIQDATKNELTKFLDILRKGLLTNKLYKVSKNKAGEYFLEFSKTIIKDLGVEKAKLTFKKDTATFKNLKIVEMTLSNKKTKKLELSKIVEGPKFKKEHFVFKVPANTKINR</sequence>
<organism evidence="2 3">
    <name type="scientific">Halobacteriovorax marinus (strain ATCC BAA-682 / DSM 15412 / SJ)</name>
    <name type="common">Bacteriovorax marinus</name>
    <dbReference type="NCBI Taxonomy" id="862908"/>
    <lineage>
        <taxon>Bacteria</taxon>
        <taxon>Pseudomonadati</taxon>
        <taxon>Bdellovibrionota</taxon>
        <taxon>Bacteriovoracia</taxon>
        <taxon>Bacteriovoracales</taxon>
        <taxon>Halobacteriovoraceae</taxon>
        <taxon>Halobacteriovorax</taxon>
    </lineage>
</organism>
<protein>
    <submittedName>
        <fullName evidence="2">Exported protein</fullName>
    </submittedName>
</protein>
<dbReference type="SUPFAM" id="SSF89392">
    <property type="entry name" value="Prokaryotic lipoproteins and lipoprotein localization factors"/>
    <property type="match status" value="1"/>
</dbReference>
<name>E1X021_HALMS</name>
<dbReference type="eggNOG" id="COG2834">
    <property type="taxonomic scope" value="Bacteria"/>
</dbReference>
<dbReference type="STRING" id="862908.BMS_3206"/>